<evidence type="ECO:0000313" key="1">
    <source>
        <dbReference type="EMBL" id="CAB4614518.1"/>
    </source>
</evidence>
<organism evidence="1">
    <name type="scientific">freshwater metagenome</name>
    <dbReference type="NCBI Taxonomy" id="449393"/>
    <lineage>
        <taxon>unclassified sequences</taxon>
        <taxon>metagenomes</taxon>
        <taxon>ecological metagenomes</taxon>
    </lineage>
</organism>
<dbReference type="InterPro" id="IPR029063">
    <property type="entry name" value="SAM-dependent_MTases_sf"/>
</dbReference>
<dbReference type="PRINTS" id="PR00507">
    <property type="entry name" value="N12N6MTFRASE"/>
</dbReference>
<sequence length="288" mass="31953">MPAETNLAPRLGNTRVTGKEQFYTPLALAHTLVENVEAVLGSLKGKSVLEPAGGTGSFVEAAFAKGAKEVISFDIEPLHEKVVLGSFLEQELTQRNLISISNPPFGRNNSLSIPFFNHAARVSDAICFIVPRSWRKWSVTNRLDLNFELVSDQDIDIDYVDSSGELISDKSRLATCFQIWKKTATPRVPVKITDMGVIQKVSPELADVSMTIFGYGCGSIKEDFERVPNTTQLFLKLNHPQALSALRSVDFSKFFKSTAYTEALSIQEINYLLNEQIYGDPMIEGRSK</sequence>
<protein>
    <submittedName>
        <fullName evidence="1">Unannotated protein</fullName>
    </submittedName>
</protein>
<gene>
    <name evidence="1" type="ORF">UFOPK1931_00084</name>
</gene>
<accession>A0A6J6I1D6</accession>
<reference evidence="1" key="1">
    <citation type="submission" date="2020-05" db="EMBL/GenBank/DDBJ databases">
        <authorList>
            <person name="Chiriac C."/>
            <person name="Salcher M."/>
            <person name="Ghai R."/>
            <person name="Kavagutti S V."/>
        </authorList>
    </citation>
    <scope>NUCLEOTIDE SEQUENCE</scope>
</reference>
<dbReference type="SUPFAM" id="SSF53335">
    <property type="entry name" value="S-adenosyl-L-methionine-dependent methyltransferases"/>
    <property type="match status" value="1"/>
</dbReference>
<dbReference type="AlphaFoldDB" id="A0A6J6I1D6"/>
<dbReference type="Gene3D" id="3.40.50.150">
    <property type="entry name" value="Vaccinia Virus protein VP39"/>
    <property type="match status" value="1"/>
</dbReference>
<name>A0A6J6I1D6_9ZZZZ</name>
<dbReference type="EMBL" id="CAEZVE010000006">
    <property type="protein sequence ID" value="CAB4614518.1"/>
    <property type="molecule type" value="Genomic_DNA"/>
</dbReference>
<proteinExistence type="predicted"/>